<keyword evidence="1" id="KW-0378">Hydrolase</keyword>
<name>A0A285PSV0_9FIRM</name>
<dbReference type="Pfam" id="PF04203">
    <property type="entry name" value="Sortase"/>
    <property type="match status" value="1"/>
</dbReference>
<dbReference type="EMBL" id="LT907978">
    <property type="protein sequence ID" value="SOB72703.1"/>
    <property type="molecule type" value="Genomic_DNA"/>
</dbReference>
<feature type="active site" description="Proton donor/acceptor" evidence="2">
    <location>
        <position position="130"/>
    </location>
</feature>
<keyword evidence="4" id="KW-1185">Reference proteome</keyword>
<dbReference type="RefSeq" id="WP_096240707.1">
    <property type="nucleotide sequence ID" value="NZ_LT907978.1"/>
</dbReference>
<dbReference type="SUPFAM" id="SSF63817">
    <property type="entry name" value="Sortase"/>
    <property type="match status" value="1"/>
</dbReference>
<dbReference type="KEGG" id="ehl:EHLA_2070"/>
<dbReference type="Gene3D" id="2.40.260.10">
    <property type="entry name" value="Sortase"/>
    <property type="match status" value="1"/>
</dbReference>
<proteinExistence type="predicted"/>
<feature type="active site" description="Acyl-thioester intermediate" evidence="2">
    <location>
        <position position="223"/>
    </location>
</feature>
<reference evidence="4" key="1">
    <citation type="submission" date="2017-09" db="EMBL/GenBank/DDBJ databases">
        <authorList>
            <person name="Shetty A S."/>
        </authorList>
    </citation>
    <scope>NUCLEOTIDE SEQUENCE [LARGE SCALE GENOMIC DNA]</scope>
</reference>
<evidence type="ECO:0000313" key="4">
    <source>
        <dbReference type="Proteomes" id="UP000217549"/>
    </source>
</evidence>
<dbReference type="InterPro" id="IPR005754">
    <property type="entry name" value="Sortase"/>
</dbReference>
<evidence type="ECO:0000256" key="2">
    <source>
        <dbReference type="PIRSR" id="PIRSR605754-1"/>
    </source>
</evidence>
<evidence type="ECO:0000313" key="3">
    <source>
        <dbReference type="EMBL" id="SOB72703.1"/>
    </source>
</evidence>
<dbReference type="InterPro" id="IPR023365">
    <property type="entry name" value="Sortase_dom-sf"/>
</dbReference>
<dbReference type="Proteomes" id="UP000217549">
    <property type="component" value="Chromosome I"/>
</dbReference>
<dbReference type="CDD" id="cd05826">
    <property type="entry name" value="Sortase_B"/>
    <property type="match status" value="1"/>
</dbReference>
<dbReference type="InterPro" id="IPR009835">
    <property type="entry name" value="SrtB"/>
</dbReference>
<sequence length="243" mass="28609">MRQKKKRAWLSDLCLLMAVICLVLAAREYYPYMKNDIELRKLREKVAENTEEEEDGEAIDWDRLKKINPDIIAWIRVPGTKIDYPVLQCSEWNEYLHKNYKGEESYPGSIFIQPGCPADFSGSHSILYGHNMRNQSMFGSLHRFEKEAFYRKHKKVYLYQPDQTIIGTVYSTYDCRDTGRTYETAFDSGEEWEDWLLMSRENSYYDTEKVPEKEDRVVTLSTCSNGRSRDSRYVVHCIAVKEG</sequence>
<accession>A0A285PSV0</accession>
<gene>
    <name evidence="3" type="ORF">EHLA_2070</name>
</gene>
<dbReference type="AlphaFoldDB" id="A0A285PSV0"/>
<organism evidence="3 4">
    <name type="scientific">Anaerobutyricum hallii</name>
    <dbReference type="NCBI Taxonomy" id="39488"/>
    <lineage>
        <taxon>Bacteria</taxon>
        <taxon>Bacillati</taxon>
        <taxon>Bacillota</taxon>
        <taxon>Clostridia</taxon>
        <taxon>Lachnospirales</taxon>
        <taxon>Lachnospiraceae</taxon>
        <taxon>Anaerobutyricum</taxon>
    </lineage>
</organism>
<dbReference type="GO" id="GO:0016787">
    <property type="term" value="F:hydrolase activity"/>
    <property type="evidence" value="ECO:0007669"/>
    <property type="project" value="UniProtKB-KW"/>
</dbReference>
<dbReference type="NCBIfam" id="TIGR03064">
    <property type="entry name" value="sortase_srtB"/>
    <property type="match status" value="1"/>
</dbReference>
<evidence type="ECO:0000256" key="1">
    <source>
        <dbReference type="ARBA" id="ARBA00022801"/>
    </source>
</evidence>
<protein>
    <submittedName>
        <fullName evidence="3">Sortase B family</fullName>
    </submittedName>
</protein>